<protein>
    <submittedName>
        <fullName evidence="1">Uncharacterized protein</fullName>
    </submittedName>
</protein>
<dbReference type="Proteomes" id="UP000054423">
    <property type="component" value="Unassembled WGS sequence"/>
</dbReference>
<proteinExistence type="predicted"/>
<name>W2K3H8_PHYNI</name>
<accession>W2K3H8</accession>
<organism evidence="1">
    <name type="scientific">Phytophthora nicotianae</name>
    <name type="common">Potato buckeye rot agent</name>
    <name type="synonym">Phytophthora parasitica</name>
    <dbReference type="NCBI Taxonomy" id="4792"/>
    <lineage>
        <taxon>Eukaryota</taxon>
        <taxon>Sar</taxon>
        <taxon>Stramenopiles</taxon>
        <taxon>Oomycota</taxon>
        <taxon>Peronosporomycetes</taxon>
        <taxon>Peronosporales</taxon>
        <taxon>Peronosporaceae</taxon>
        <taxon>Phytophthora</taxon>
    </lineage>
</organism>
<dbReference type="EMBL" id="KI682961">
    <property type="protein sequence ID" value="ETL79698.1"/>
    <property type="molecule type" value="Genomic_DNA"/>
</dbReference>
<sequence length="146" mass="17065">MLVGLYRDVATKTLQMQVFMYEPLIDEENREQMIAVWEGIMKHKGKNDVEESEGKGGLIGFIITSPVKWIETPQQPDAVSYGIAQAYNYLSESMRLQEHRVSKRDVSAMRLRMIWMVVYHFKDRSISMYHADKTHQIQELLQKKLG</sequence>
<dbReference type="VEuPathDB" id="FungiDB:PPTG_21770"/>
<gene>
    <name evidence="1" type="ORF">L917_19728</name>
</gene>
<reference evidence="1" key="1">
    <citation type="submission" date="2013-11" db="EMBL/GenBank/DDBJ databases">
        <title>The Genome Sequence of Phytophthora parasitica CHvinca01.</title>
        <authorList>
            <consortium name="The Broad Institute Genomics Platform"/>
            <person name="Russ C."/>
            <person name="Tyler B."/>
            <person name="Panabieres F."/>
            <person name="Shan W."/>
            <person name="Tripathy S."/>
            <person name="Grunwald N."/>
            <person name="Machado M."/>
            <person name="Johnson C.S."/>
            <person name="Arredondo F."/>
            <person name="Hong C."/>
            <person name="Coffey M."/>
            <person name="Young S.K."/>
            <person name="Zeng Q."/>
            <person name="Gargeya S."/>
            <person name="Fitzgerald M."/>
            <person name="Abouelleil A."/>
            <person name="Alvarado L."/>
            <person name="Chapman S.B."/>
            <person name="Gainer-Dewar J."/>
            <person name="Goldberg J."/>
            <person name="Griggs A."/>
            <person name="Gujja S."/>
            <person name="Hansen M."/>
            <person name="Howarth C."/>
            <person name="Imamovic A."/>
            <person name="Ireland A."/>
            <person name="Larimer J."/>
            <person name="McCowan C."/>
            <person name="Murphy C."/>
            <person name="Pearson M."/>
            <person name="Poon T.W."/>
            <person name="Priest M."/>
            <person name="Roberts A."/>
            <person name="Saif S."/>
            <person name="Shea T."/>
            <person name="Sykes S."/>
            <person name="Wortman J."/>
            <person name="Nusbaum C."/>
            <person name="Birren B."/>
        </authorList>
    </citation>
    <scope>NUCLEOTIDE SEQUENCE [LARGE SCALE GENOMIC DNA]</scope>
    <source>
        <strain evidence="1">CHvinca01</strain>
    </source>
</reference>
<evidence type="ECO:0000313" key="1">
    <source>
        <dbReference type="EMBL" id="ETL79698.1"/>
    </source>
</evidence>
<dbReference type="AlphaFoldDB" id="W2K3H8"/>